<dbReference type="CDD" id="cd01763">
    <property type="entry name" value="Ubl_SUMO_like"/>
    <property type="match status" value="2"/>
</dbReference>
<evidence type="ECO:0000256" key="1">
    <source>
        <dbReference type="SAM" id="MobiDB-lite"/>
    </source>
</evidence>
<keyword evidence="4" id="KW-1185">Reference proteome</keyword>
<accession>K1WTP5</accession>
<dbReference type="InParanoid" id="K1WTP5"/>
<dbReference type="InterPro" id="IPR000626">
    <property type="entry name" value="Ubiquitin-like_dom"/>
</dbReference>
<dbReference type="Pfam" id="PF11976">
    <property type="entry name" value="Rad60-SLD"/>
    <property type="match status" value="5"/>
</dbReference>
<dbReference type="CDD" id="cd16116">
    <property type="entry name" value="Ubl_Smt3_like"/>
    <property type="match status" value="1"/>
</dbReference>
<feature type="domain" description="Ubiquitin-like" evidence="2">
    <location>
        <begin position="209"/>
        <end position="284"/>
    </location>
</feature>
<dbReference type="InterPro" id="IPR022617">
    <property type="entry name" value="Rad60/SUMO-like_dom"/>
</dbReference>
<dbReference type="Gene3D" id="3.10.20.90">
    <property type="entry name" value="Phosphatidylinositol 3-kinase Catalytic Subunit, Chain A, domain 1"/>
    <property type="match status" value="5"/>
</dbReference>
<sequence>MPSQGEPEAPAANSEDSNNSVISIKVKEQNEAEMLFKIKTKAKLCKVFNAYCDSAGLKRSTVRFLLDESRVQEEDTPETLQLDDGDMIDAMLEQLVCEGTPSADDKLEASKANAPVHIKIKVKNQHGSEVTFKMKRTTPLEKVMDAFCSRQEIDIKSVRFLFEGQRVQPTDTPISLEMEDEDIIEVFIEQLGGEFIEVEVRPLAASGRLRIIVKNETGDEVTFLMKKSATFGRLLAAYCQRLEINTTSVRFLWKGSRVQLSDTPASLTFEDGEIFKVFKEQGGPDPINATAEKEVAGPVIPTIITIALVNGDFRLHVHKLLFKLKLTTKLRRLMDVYCERQGVESHMVRFFAGGTRICDDDTPRSLELEDNHVIEVFAEQIGGGAEEGDDAAAGDEQVAKSKAHKLSIKVVNDRGEEVVFQCRPTTLLQKLIDTYCASKDRKPSSLRFFTPGGQRLMEGSTPASLGMKDGDIIDVHEEQQGGGF</sequence>
<feature type="domain" description="Ubiquitin-like" evidence="2">
    <location>
        <begin position="302"/>
        <end position="383"/>
    </location>
</feature>
<protein>
    <submittedName>
        <fullName evidence="3">Ubiquitin-like modifier</fullName>
    </submittedName>
</protein>
<dbReference type="PROSITE" id="PS50053">
    <property type="entry name" value="UBIQUITIN_2"/>
    <property type="match status" value="4"/>
</dbReference>
<dbReference type="KEGG" id="mbe:MBM_09821"/>
<dbReference type="eggNOG" id="KOG1769">
    <property type="taxonomic scope" value="Eukaryota"/>
</dbReference>
<evidence type="ECO:0000313" key="4">
    <source>
        <dbReference type="Proteomes" id="UP000006753"/>
    </source>
</evidence>
<dbReference type="EMBL" id="JH921471">
    <property type="protein sequence ID" value="EKD11958.1"/>
    <property type="molecule type" value="Genomic_DNA"/>
</dbReference>
<dbReference type="Proteomes" id="UP000006753">
    <property type="component" value="Unassembled WGS sequence"/>
</dbReference>
<reference evidence="3 4" key="1">
    <citation type="journal article" date="2012" name="BMC Genomics">
        <title>Sequencing the genome of Marssonina brunnea reveals fungus-poplar co-evolution.</title>
        <authorList>
            <person name="Zhu S."/>
            <person name="Cao Y.-Z."/>
            <person name="Jiang C."/>
            <person name="Tan B.-Y."/>
            <person name="Wang Z."/>
            <person name="Feng S."/>
            <person name="Zhang L."/>
            <person name="Su X.-H."/>
            <person name="Brejova B."/>
            <person name="Vinar T."/>
            <person name="Xu M."/>
            <person name="Wang M.-X."/>
            <person name="Zhang S.-G."/>
            <person name="Huang M.-R."/>
            <person name="Wu R."/>
            <person name="Zhou Y."/>
        </authorList>
    </citation>
    <scope>NUCLEOTIDE SEQUENCE [LARGE SCALE GENOMIC DNA]</scope>
    <source>
        <strain evidence="3 4">MB_m1</strain>
    </source>
</reference>
<feature type="domain" description="Ubiquitin-like" evidence="2">
    <location>
        <begin position="116"/>
        <end position="193"/>
    </location>
</feature>
<dbReference type="SUPFAM" id="SSF54236">
    <property type="entry name" value="Ubiquitin-like"/>
    <property type="match status" value="5"/>
</dbReference>
<proteinExistence type="predicted"/>
<dbReference type="HOGENOM" id="CLU_563897_0_0_1"/>
<evidence type="ECO:0000313" key="3">
    <source>
        <dbReference type="EMBL" id="EKD11958.1"/>
    </source>
</evidence>
<dbReference type="InterPro" id="IPR029071">
    <property type="entry name" value="Ubiquitin-like_domsf"/>
</dbReference>
<dbReference type="OrthoDB" id="442921at2759"/>
<feature type="domain" description="Ubiquitin-like" evidence="2">
    <location>
        <begin position="404"/>
        <end position="482"/>
    </location>
</feature>
<evidence type="ECO:0000259" key="2">
    <source>
        <dbReference type="PROSITE" id="PS50053"/>
    </source>
</evidence>
<dbReference type="STRING" id="1072389.K1WTP5"/>
<feature type="region of interest" description="Disordered" evidence="1">
    <location>
        <begin position="1"/>
        <end position="20"/>
    </location>
</feature>
<name>K1WTP5_MARBU</name>
<dbReference type="SMART" id="SM00213">
    <property type="entry name" value="UBQ"/>
    <property type="match status" value="5"/>
</dbReference>
<gene>
    <name evidence="3" type="ORF">MBM_09821</name>
</gene>
<organism evidence="3 4">
    <name type="scientific">Marssonina brunnea f. sp. multigermtubi (strain MB_m1)</name>
    <name type="common">Marssonina leaf spot fungus</name>
    <dbReference type="NCBI Taxonomy" id="1072389"/>
    <lineage>
        <taxon>Eukaryota</taxon>
        <taxon>Fungi</taxon>
        <taxon>Dikarya</taxon>
        <taxon>Ascomycota</taxon>
        <taxon>Pezizomycotina</taxon>
        <taxon>Leotiomycetes</taxon>
        <taxon>Helotiales</taxon>
        <taxon>Drepanopezizaceae</taxon>
        <taxon>Drepanopeziza</taxon>
    </lineage>
</organism>
<dbReference type="AlphaFoldDB" id="K1WTP5"/>
<dbReference type="PANTHER" id="PTHR10562">
    <property type="entry name" value="SMALL UBIQUITIN-RELATED MODIFIER"/>
    <property type="match status" value="1"/>
</dbReference>